<dbReference type="EMBL" id="JABEMB010000013">
    <property type="protein sequence ID" value="NNH04256.1"/>
    <property type="molecule type" value="Genomic_DNA"/>
</dbReference>
<dbReference type="PANTHER" id="PTHR46112">
    <property type="entry name" value="AMINOPEPTIDASE"/>
    <property type="match status" value="1"/>
</dbReference>
<feature type="region of interest" description="Disordered" evidence="1">
    <location>
        <begin position="1"/>
        <end position="22"/>
    </location>
</feature>
<dbReference type="Proteomes" id="UP000543598">
    <property type="component" value="Unassembled WGS sequence"/>
</dbReference>
<dbReference type="CDD" id="cd01066">
    <property type="entry name" value="APP_MetAP"/>
    <property type="match status" value="1"/>
</dbReference>
<feature type="domain" description="Creatinase N-terminal" evidence="3">
    <location>
        <begin position="25"/>
        <end position="171"/>
    </location>
</feature>
<keyword evidence="4" id="KW-0378">Hydrolase</keyword>
<dbReference type="InterPro" id="IPR050659">
    <property type="entry name" value="Peptidase_M24B"/>
</dbReference>
<evidence type="ECO:0000259" key="2">
    <source>
        <dbReference type="Pfam" id="PF00557"/>
    </source>
</evidence>
<dbReference type="InterPro" id="IPR000587">
    <property type="entry name" value="Creatinase_N"/>
</dbReference>
<dbReference type="PANTHER" id="PTHR46112:SF2">
    <property type="entry name" value="XAA-PRO AMINOPEPTIDASE P-RELATED"/>
    <property type="match status" value="1"/>
</dbReference>
<keyword evidence="4" id="KW-0645">Protease</keyword>
<keyword evidence="4" id="KW-0031">Aminopeptidase</keyword>
<dbReference type="InterPro" id="IPR036005">
    <property type="entry name" value="Creatinase/aminopeptidase-like"/>
</dbReference>
<dbReference type="Pfam" id="PF00557">
    <property type="entry name" value="Peptidase_M24"/>
    <property type="match status" value="1"/>
</dbReference>
<dbReference type="RefSeq" id="WP_167040475.1">
    <property type="nucleotide sequence ID" value="NZ_BAAANA010000003.1"/>
</dbReference>
<accession>A0A7Y2PZB0</accession>
<dbReference type="Gene3D" id="3.40.350.10">
    <property type="entry name" value="Creatinase/prolidase N-terminal domain"/>
    <property type="match status" value="1"/>
</dbReference>
<organism evidence="4 5">
    <name type="scientific">Microbacterium ulmi</name>
    <dbReference type="NCBI Taxonomy" id="179095"/>
    <lineage>
        <taxon>Bacteria</taxon>
        <taxon>Bacillati</taxon>
        <taxon>Actinomycetota</taxon>
        <taxon>Actinomycetes</taxon>
        <taxon>Micrococcales</taxon>
        <taxon>Microbacteriaceae</taxon>
        <taxon>Microbacterium</taxon>
    </lineage>
</organism>
<dbReference type="Pfam" id="PF01321">
    <property type="entry name" value="Creatinase_N"/>
    <property type="match status" value="1"/>
</dbReference>
<feature type="compositionally biased region" description="Basic and acidic residues" evidence="1">
    <location>
        <begin position="13"/>
        <end position="22"/>
    </location>
</feature>
<keyword evidence="5" id="KW-1185">Reference proteome</keyword>
<evidence type="ECO:0000313" key="4">
    <source>
        <dbReference type="EMBL" id="NNH04256.1"/>
    </source>
</evidence>
<dbReference type="Gene3D" id="3.90.230.10">
    <property type="entry name" value="Creatinase/methionine aminopeptidase superfamily"/>
    <property type="match status" value="1"/>
</dbReference>
<protein>
    <submittedName>
        <fullName evidence="4">Aminopeptidase P family protein</fullName>
    </submittedName>
</protein>
<dbReference type="GO" id="GO:0004177">
    <property type="term" value="F:aminopeptidase activity"/>
    <property type="evidence" value="ECO:0007669"/>
    <property type="project" value="UniProtKB-KW"/>
</dbReference>
<comment type="caution">
    <text evidence="4">The sequence shown here is derived from an EMBL/GenBank/DDBJ whole genome shotgun (WGS) entry which is preliminary data.</text>
</comment>
<dbReference type="InterPro" id="IPR029149">
    <property type="entry name" value="Creatin/AminoP/Spt16_N"/>
</dbReference>
<gene>
    <name evidence="4" type="ORF">HLA99_10390</name>
</gene>
<dbReference type="AlphaFoldDB" id="A0A7Y2PZB0"/>
<sequence>MSRLSLTRPHPPKFPEHPLEEHEHRVARARRLMEIEGLDALVVSRNVNVYYLSGTRFFAVFFQNTPAIVPQSMVVITKDADVYGQRFGPFDSDDVGYDTTCNASFEHFDSELELASILSDYGIGAGMRVGIEWGPDSATGINPVKFLELRRRLEGDLGVELVDSTALMRRLVSIKSPLEIERTARAVSASARALNRVMEEVELGMTATELSHRIMRYQLEEGAESSYLAEVMGEGDGSSQLFSTMPVDTPVEPGWVHFDISAVVGRYHSDVNRGLFLGRGPTRLESEAYAVRRGVNDLLDTLIKPGVSIDAVVREATDWVEATGFRIGALGGAPFVGHSLGMEFYIGPNIIPRAKQPALAGIGPDDDILFEEGMVFAFECSIEHPSGVRLPFFNVEDNAVVTSDGVRVLSDELSRDLVVRA</sequence>
<evidence type="ECO:0000259" key="3">
    <source>
        <dbReference type="Pfam" id="PF01321"/>
    </source>
</evidence>
<evidence type="ECO:0000313" key="5">
    <source>
        <dbReference type="Proteomes" id="UP000543598"/>
    </source>
</evidence>
<proteinExistence type="predicted"/>
<dbReference type="InterPro" id="IPR000994">
    <property type="entry name" value="Pept_M24"/>
</dbReference>
<name>A0A7Y2PZB0_9MICO</name>
<feature type="domain" description="Peptidase M24" evidence="2">
    <location>
        <begin position="184"/>
        <end position="402"/>
    </location>
</feature>
<reference evidence="4 5" key="1">
    <citation type="submission" date="2020-05" db="EMBL/GenBank/DDBJ databases">
        <title>MicrobeNet Type strains.</title>
        <authorList>
            <person name="Nicholson A.C."/>
        </authorList>
    </citation>
    <scope>NUCLEOTIDE SEQUENCE [LARGE SCALE GENOMIC DNA]</scope>
    <source>
        <strain evidence="4 5">JCM 14282</strain>
    </source>
</reference>
<dbReference type="SUPFAM" id="SSF53092">
    <property type="entry name" value="Creatinase/prolidase N-terminal domain"/>
    <property type="match status" value="1"/>
</dbReference>
<dbReference type="SUPFAM" id="SSF55920">
    <property type="entry name" value="Creatinase/aminopeptidase"/>
    <property type="match status" value="1"/>
</dbReference>
<evidence type="ECO:0000256" key="1">
    <source>
        <dbReference type="SAM" id="MobiDB-lite"/>
    </source>
</evidence>